<reference evidence="5" key="1">
    <citation type="journal article" date="2019" name="Int. J. Syst. Evol. Microbiol.">
        <title>The Global Catalogue of Microorganisms (GCM) 10K type strain sequencing project: providing services to taxonomists for standard genome sequencing and annotation.</title>
        <authorList>
            <consortium name="The Broad Institute Genomics Platform"/>
            <consortium name="The Broad Institute Genome Sequencing Center for Infectious Disease"/>
            <person name="Wu L."/>
            <person name="Ma J."/>
        </authorList>
    </citation>
    <scope>NUCLEOTIDE SEQUENCE [LARGE SCALE GENOMIC DNA]</scope>
    <source>
        <strain evidence="5">JCM 16578</strain>
    </source>
</reference>
<dbReference type="InterPro" id="IPR036379">
    <property type="entry name" value="A-amylase_inhib_sf"/>
</dbReference>
<keyword evidence="5" id="KW-1185">Reference proteome</keyword>
<evidence type="ECO:0000256" key="3">
    <source>
        <dbReference type="SAM" id="SignalP"/>
    </source>
</evidence>
<sequence>MRTARRVGILMAGVVGALAMSAPVSSAAVGDTAPSCISRPVYSTPDGFDVFLTNNCGRTMSVKVIVDNGGDSNCYVMSAGTSHTFSYSGIFGTYGKTVIC</sequence>
<feature type="signal peptide" evidence="3">
    <location>
        <begin position="1"/>
        <end position="27"/>
    </location>
</feature>
<keyword evidence="2" id="KW-1015">Disulfide bond</keyword>
<comment type="caution">
    <text evidence="4">The sequence shown here is derived from an EMBL/GenBank/DDBJ whole genome shotgun (WGS) entry which is preliminary data.</text>
</comment>
<dbReference type="Proteomes" id="UP001501563">
    <property type="component" value="Unassembled WGS sequence"/>
</dbReference>
<evidence type="ECO:0000256" key="1">
    <source>
        <dbReference type="ARBA" id="ARBA00022579"/>
    </source>
</evidence>
<dbReference type="EMBL" id="BAAAZA010000061">
    <property type="protein sequence ID" value="GAA3905707.1"/>
    <property type="molecule type" value="Genomic_DNA"/>
</dbReference>
<dbReference type="SUPFAM" id="SSF49498">
    <property type="entry name" value="alpha-Amylase inhibitor tendamistat"/>
    <property type="match status" value="1"/>
</dbReference>
<name>A0ABP7LQQ2_9ACTN</name>
<dbReference type="InterPro" id="IPR000833">
    <property type="entry name" value="A-amylase_inhib"/>
</dbReference>
<evidence type="ECO:0008006" key="6">
    <source>
        <dbReference type="Google" id="ProtNLM"/>
    </source>
</evidence>
<evidence type="ECO:0000256" key="2">
    <source>
        <dbReference type="ARBA" id="ARBA00023157"/>
    </source>
</evidence>
<proteinExistence type="predicted"/>
<dbReference type="RefSeq" id="WP_345554403.1">
    <property type="nucleotide sequence ID" value="NZ_BAAAZA010000061.1"/>
</dbReference>
<evidence type="ECO:0000313" key="4">
    <source>
        <dbReference type="EMBL" id="GAA3905707.1"/>
    </source>
</evidence>
<gene>
    <name evidence="4" type="ORF">GCM10022207_88800</name>
</gene>
<protein>
    <recommendedName>
        <fullName evidence="6">Beta-Ig-H3/fasciclin</fullName>
    </recommendedName>
</protein>
<dbReference type="Gene3D" id="2.60.40.20">
    <property type="entry name" value="Alpha-amylase inhibitor"/>
    <property type="match status" value="1"/>
</dbReference>
<keyword evidence="1" id="KW-0022">Alpha-amylase inhibitor</keyword>
<evidence type="ECO:0000313" key="5">
    <source>
        <dbReference type="Proteomes" id="UP001501563"/>
    </source>
</evidence>
<feature type="chain" id="PRO_5046965391" description="Beta-Ig-H3/fasciclin" evidence="3">
    <location>
        <begin position="28"/>
        <end position="100"/>
    </location>
</feature>
<dbReference type="SMART" id="SM00783">
    <property type="entry name" value="A_amylase_inhib"/>
    <property type="match status" value="1"/>
</dbReference>
<keyword evidence="3" id="KW-0732">Signal</keyword>
<organism evidence="4 5">
    <name type="scientific">Streptomyces lannensis</name>
    <dbReference type="NCBI Taxonomy" id="766498"/>
    <lineage>
        <taxon>Bacteria</taxon>
        <taxon>Bacillati</taxon>
        <taxon>Actinomycetota</taxon>
        <taxon>Actinomycetes</taxon>
        <taxon>Kitasatosporales</taxon>
        <taxon>Streptomycetaceae</taxon>
        <taxon>Streptomyces</taxon>
    </lineage>
</organism>
<accession>A0ABP7LQQ2</accession>